<keyword evidence="2" id="KW-1185">Reference proteome</keyword>
<dbReference type="PANTHER" id="PTHR38774:SF1">
    <property type="entry name" value="CYTOPLASMIC PROTEIN"/>
    <property type="match status" value="1"/>
</dbReference>
<proteinExistence type="predicted"/>
<accession>A0ABT3TC87</accession>
<sequence>MGGGIRGSKRVSQIFKSLKQKRERYSVDLSGLHATCESNYRRLLQLFPDYETTNTRDFLLNGGQRVRLDVIERCRYTTLFKIDQPAAAEPWLLSARFELRAYHDAKMVEVSAFQSQRQIAPRYEYPNPGMLARDEKAQLNQFLAEWFAHCLAQGHSAELLTGLAGGADDVS</sequence>
<name>A0ABT3TC87_9GAMM</name>
<gene>
    <name evidence="1" type="ORF">EYC98_03375</name>
</gene>
<evidence type="ECO:0000313" key="1">
    <source>
        <dbReference type="EMBL" id="MCX2979900.1"/>
    </source>
</evidence>
<organism evidence="1 2">
    <name type="scientific">Candidatus Litorirhabdus singularis</name>
    <dbReference type="NCBI Taxonomy" id="2518993"/>
    <lineage>
        <taxon>Bacteria</taxon>
        <taxon>Pseudomonadati</taxon>
        <taxon>Pseudomonadota</taxon>
        <taxon>Gammaproteobacteria</taxon>
        <taxon>Cellvibrionales</taxon>
        <taxon>Halieaceae</taxon>
        <taxon>Candidatus Litorirhabdus</taxon>
    </lineage>
</organism>
<dbReference type="EMBL" id="SHNN01000001">
    <property type="protein sequence ID" value="MCX2979900.1"/>
    <property type="molecule type" value="Genomic_DNA"/>
</dbReference>
<dbReference type="InterPro" id="IPR009659">
    <property type="entry name" value="DUF1249"/>
</dbReference>
<evidence type="ECO:0000313" key="2">
    <source>
        <dbReference type="Proteomes" id="UP001143362"/>
    </source>
</evidence>
<dbReference type="PANTHER" id="PTHR38774">
    <property type="entry name" value="CYTOPLASMIC PROTEIN-RELATED"/>
    <property type="match status" value="1"/>
</dbReference>
<dbReference type="Proteomes" id="UP001143362">
    <property type="component" value="Unassembled WGS sequence"/>
</dbReference>
<reference evidence="1" key="1">
    <citation type="submission" date="2019-02" db="EMBL/GenBank/DDBJ databases">
        <authorList>
            <person name="Li S.-H."/>
        </authorList>
    </citation>
    <scope>NUCLEOTIDE SEQUENCE</scope>
    <source>
        <strain evidence="1">IMCC14734</strain>
    </source>
</reference>
<protein>
    <submittedName>
        <fullName evidence="1">DUF1249 domain-containing protein</fullName>
    </submittedName>
</protein>
<comment type="caution">
    <text evidence="1">The sequence shown here is derived from an EMBL/GenBank/DDBJ whole genome shotgun (WGS) entry which is preliminary data.</text>
</comment>
<dbReference type="Pfam" id="PF06853">
    <property type="entry name" value="DUF1249"/>
    <property type="match status" value="1"/>
</dbReference>